<organism evidence="3 4">
    <name type="scientific">Ferruginivarius sediminum</name>
    <dbReference type="NCBI Taxonomy" id="2661937"/>
    <lineage>
        <taxon>Bacteria</taxon>
        <taxon>Pseudomonadati</taxon>
        <taxon>Pseudomonadota</taxon>
        <taxon>Alphaproteobacteria</taxon>
        <taxon>Rhodospirillales</taxon>
        <taxon>Rhodospirillaceae</taxon>
        <taxon>Ferruginivarius</taxon>
    </lineage>
</organism>
<protein>
    <recommendedName>
        <fullName evidence="2">Cytochrome c assembly protein domain-containing protein</fullName>
    </recommendedName>
</protein>
<dbReference type="GO" id="GO:0020037">
    <property type="term" value="F:heme binding"/>
    <property type="evidence" value="ECO:0007669"/>
    <property type="project" value="InterPro"/>
</dbReference>
<dbReference type="GO" id="GO:0017004">
    <property type="term" value="P:cytochrome complex assembly"/>
    <property type="evidence" value="ECO:0007669"/>
    <property type="project" value="InterPro"/>
</dbReference>
<feature type="transmembrane region" description="Helical" evidence="1">
    <location>
        <begin position="88"/>
        <end position="109"/>
    </location>
</feature>
<dbReference type="PANTHER" id="PTHR38034">
    <property type="entry name" value="INNER MEMBRANE PROTEIN YPJD"/>
    <property type="match status" value="1"/>
</dbReference>
<evidence type="ECO:0000313" key="3">
    <source>
        <dbReference type="EMBL" id="RDD62175.1"/>
    </source>
</evidence>
<reference evidence="3 4" key="1">
    <citation type="submission" date="2018-07" db="EMBL/GenBank/DDBJ databases">
        <title>Venubactetium sediminum gen. nov., sp. nov., isolated from a marine solar saltern.</title>
        <authorList>
            <person name="Wang S."/>
        </authorList>
    </citation>
    <scope>NUCLEOTIDE SEQUENCE [LARGE SCALE GENOMIC DNA]</scope>
    <source>
        <strain evidence="3 4">WD2A32</strain>
    </source>
</reference>
<dbReference type="EMBL" id="QPMH01000007">
    <property type="protein sequence ID" value="RDD62175.1"/>
    <property type="molecule type" value="Genomic_DNA"/>
</dbReference>
<feature type="transmembrane region" description="Helical" evidence="1">
    <location>
        <begin position="242"/>
        <end position="259"/>
    </location>
</feature>
<dbReference type="InterPro" id="IPR052372">
    <property type="entry name" value="YpjD/HemX"/>
</dbReference>
<feature type="transmembrane region" description="Helical" evidence="1">
    <location>
        <begin position="129"/>
        <end position="151"/>
    </location>
</feature>
<evidence type="ECO:0000256" key="1">
    <source>
        <dbReference type="SAM" id="Phobius"/>
    </source>
</evidence>
<gene>
    <name evidence="3" type="ORF">DRB17_09690</name>
</gene>
<sequence length="268" mass="28744">MDKLLIGLAAIAAQVPAALLPFRRTAERANMAFWALLLVALLGPSAYVGSQLAGQWHSGLSATLWVSVTASVGLFLLLCVITREAWRLTPLLLPYLALLSLIAVIWAHAPAHMRPPMAMNVGGWLLAHIVLSVLTYAFATVAAVAGAAVFLQERALKRKRPTRLTAVLPAVADAEFLQVRLLAAAGLVLGIDILSGMVVEYFATGMPIHFEHKPLLSILAFAVILGLLVLHHRTGMRGRSVARLVLVAYLLLTLGYPGVKFVTDVLLA</sequence>
<dbReference type="GO" id="GO:0005886">
    <property type="term" value="C:plasma membrane"/>
    <property type="evidence" value="ECO:0007669"/>
    <property type="project" value="TreeGrafter"/>
</dbReference>
<dbReference type="Proteomes" id="UP000253941">
    <property type="component" value="Unassembled WGS sequence"/>
</dbReference>
<name>A0A369TCQ4_9PROT</name>
<accession>A0A369TCQ4</accession>
<comment type="caution">
    <text evidence="3">The sequence shown here is derived from an EMBL/GenBank/DDBJ whole genome shotgun (WGS) entry which is preliminary data.</text>
</comment>
<proteinExistence type="predicted"/>
<feature type="domain" description="Cytochrome c assembly protein" evidence="2">
    <location>
        <begin position="73"/>
        <end position="265"/>
    </location>
</feature>
<evidence type="ECO:0000313" key="4">
    <source>
        <dbReference type="Proteomes" id="UP000253941"/>
    </source>
</evidence>
<feature type="transmembrane region" description="Helical" evidence="1">
    <location>
        <begin position="6"/>
        <end position="22"/>
    </location>
</feature>
<feature type="transmembrane region" description="Helical" evidence="1">
    <location>
        <begin position="181"/>
        <end position="202"/>
    </location>
</feature>
<dbReference type="AlphaFoldDB" id="A0A369TCQ4"/>
<dbReference type="Pfam" id="PF01578">
    <property type="entry name" value="Cytochrom_C_asm"/>
    <property type="match status" value="1"/>
</dbReference>
<feature type="transmembrane region" description="Helical" evidence="1">
    <location>
        <begin position="62"/>
        <end position="81"/>
    </location>
</feature>
<feature type="transmembrane region" description="Helical" evidence="1">
    <location>
        <begin position="31"/>
        <end position="50"/>
    </location>
</feature>
<dbReference type="PANTHER" id="PTHR38034:SF1">
    <property type="entry name" value="INNER MEMBRANE PROTEIN YPJD"/>
    <property type="match status" value="1"/>
</dbReference>
<feature type="transmembrane region" description="Helical" evidence="1">
    <location>
        <begin position="214"/>
        <end position="230"/>
    </location>
</feature>
<keyword evidence="1" id="KW-0472">Membrane</keyword>
<dbReference type="InterPro" id="IPR002541">
    <property type="entry name" value="Cyt_c_assembly"/>
</dbReference>
<keyword evidence="4" id="KW-1185">Reference proteome</keyword>
<keyword evidence="1" id="KW-0812">Transmembrane</keyword>
<keyword evidence="1" id="KW-1133">Transmembrane helix</keyword>
<evidence type="ECO:0000259" key="2">
    <source>
        <dbReference type="Pfam" id="PF01578"/>
    </source>
</evidence>